<protein>
    <recommendedName>
        <fullName evidence="1">DUF4116 domain-containing protein</fullName>
    </recommendedName>
</protein>
<evidence type="ECO:0000259" key="1">
    <source>
        <dbReference type="Pfam" id="PF13475"/>
    </source>
</evidence>
<dbReference type="GeneID" id="68097141"/>
<dbReference type="Proteomes" id="UP000816034">
    <property type="component" value="Unassembled WGS sequence"/>
</dbReference>
<dbReference type="Pfam" id="PF13475">
    <property type="entry name" value="DUF4116"/>
    <property type="match status" value="3"/>
</dbReference>
<feature type="domain" description="DUF4116" evidence="1">
    <location>
        <begin position="428"/>
        <end position="463"/>
    </location>
</feature>
<feature type="domain" description="DUF4116" evidence="1">
    <location>
        <begin position="508"/>
        <end position="544"/>
    </location>
</feature>
<proteinExistence type="predicted"/>
<dbReference type="InterPro" id="IPR025197">
    <property type="entry name" value="DUF4116"/>
</dbReference>
<reference evidence="2 3" key="1">
    <citation type="journal article" date="2018" name="BMC Genomics">
        <title>The genome of Naegleria lovaniensis, the basis for a comparative approach to unravel pathogenicity factors of the human pathogenic amoeba N. fowleri.</title>
        <authorList>
            <person name="Liechti N."/>
            <person name="Schurch N."/>
            <person name="Bruggmann R."/>
            <person name="Wittwer M."/>
        </authorList>
    </citation>
    <scope>NUCLEOTIDE SEQUENCE [LARGE SCALE GENOMIC DNA]</scope>
    <source>
        <strain evidence="2 3">ATCC 30569</strain>
    </source>
</reference>
<accession>A0AA88GQK5</accession>
<feature type="domain" description="DUF4116" evidence="1">
    <location>
        <begin position="208"/>
        <end position="255"/>
    </location>
</feature>
<sequence length="691" mass="82585">MKRQNSLSRQETASESFKKLTDTDEAVRIMLIDFHPHGFHTLEFPNLFELLIRKFDNQSKGFRRWLKAKEEWLEQDGEMKIEFLNVPECVMKSCLHHTNLPLSVKRMTQPIKIAKLCETHRESIESVEFWQPFKIGILRLIKMEQFQILKYVPKEILWEWQEELSEILEETYELSFLFDLDDIDEAKRSLSEYCCYLFQLSERLRDHEEIVKLAIHLDNSSMQYASERLKNDRTFCMEVVRSNPHVFPDLTQELQNDKEFILELLSSSTHTLNGHVQQDMIPTLIPEVYRWIPEHVRYEIPMTVKMRVYEQLFLKDEAIDQENIMKGVLKSILQMLHDLPYEHFRVHKNYQHSLQEQGWFAHSLAEKCKTIVTYESEDYEFVILFAQVMTRLYMHYDLRDVEHDEEFISKRVDLPLMMKYAQVGLRHDRNFVLKAVKANGSVFKVISKFRDDKEVVLAALKSNDIRFTSDIPQHFHNDKDCMLAAMEHADHSDYLFFNLILRFFERKDRDVIIAAVKISGNYLQHLSDDFKNDRELLLIAISHNHLLHALDFASYELKQDAHFILDCVKQCCTFIDYCIEKKTILNSEIISEHVKRWGTVTDKLLIYFGIRDVKGTTFEEAKRVFQFLNQHRFDFEYFGSHIPESYLLKEPIQLVQLERTEPYIWQLCAHDAYNMWHEFLFENASWEIFFQ</sequence>
<dbReference type="AlphaFoldDB" id="A0AA88GQK5"/>
<organism evidence="2 3">
    <name type="scientific">Naegleria lovaniensis</name>
    <name type="common">Amoeba</name>
    <dbReference type="NCBI Taxonomy" id="51637"/>
    <lineage>
        <taxon>Eukaryota</taxon>
        <taxon>Discoba</taxon>
        <taxon>Heterolobosea</taxon>
        <taxon>Tetramitia</taxon>
        <taxon>Eutetramitia</taxon>
        <taxon>Vahlkampfiidae</taxon>
        <taxon>Naegleria</taxon>
    </lineage>
</organism>
<dbReference type="EMBL" id="PYSW02000021">
    <property type="protein sequence ID" value="KAG2383349.1"/>
    <property type="molecule type" value="Genomic_DNA"/>
</dbReference>
<evidence type="ECO:0000313" key="3">
    <source>
        <dbReference type="Proteomes" id="UP000816034"/>
    </source>
</evidence>
<name>A0AA88GQK5_NAELO</name>
<evidence type="ECO:0000313" key="2">
    <source>
        <dbReference type="EMBL" id="KAG2383349.1"/>
    </source>
</evidence>
<keyword evidence="3" id="KW-1185">Reference proteome</keyword>
<comment type="caution">
    <text evidence="2">The sequence shown here is derived from an EMBL/GenBank/DDBJ whole genome shotgun (WGS) entry which is preliminary data.</text>
</comment>
<dbReference type="RefSeq" id="XP_044549028.1">
    <property type="nucleotide sequence ID" value="XM_044694352.1"/>
</dbReference>
<gene>
    <name evidence="2" type="ORF">C9374_004686</name>
</gene>